<proteinExistence type="predicted"/>
<dbReference type="InParanoid" id="A0A409YJR6"/>
<dbReference type="EMBL" id="NHYE01000755">
    <property type="protein sequence ID" value="PPR03271.1"/>
    <property type="molecule type" value="Genomic_DNA"/>
</dbReference>
<name>A0A409YJR6_9AGAR</name>
<organism evidence="1 2">
    <name type="scientific">Gymnopilus dilepis</name>
    <dbReference type="NCBI Taxonomy" id="231916"/>
    <lineage>
        <taxon>Eukaryota</taxon>
        <taxon>Fungi</taxon>
        <taxon>Dikarya</taxon>
        <taxon>Basidiomycota</taxon>
        <taxon>Agaricomycotina</taxon>
        <taxon>Agaricomycetes</taxon>
        <taxon>Agaricomycetidae</taxon>
        <taxon>Agaricales</taxon>
        <taxon>Agaricineae</taxon>
        <taxon>Hymenogastraceae</taxon>
        <taxon>Gymnopilus</taxon>
    </lineage>
</organism>
<evidence type="ECO:0000313" key="1">
    <source>
        <dbReference type="EMBL" id="PPR03271.1"/>
    </source>
</evidence>
<evidence type="ECO:0000313" key="2">
    <source>
        <dbReference type="Proteomes" id="UP000284706"/>
    </source>
</evidence>
<comment type="caution">
    <text evidence="1">The sequence shown here is derived from an EMBL/GenBank/DDBJ whole genome shotgun (WGS) entry which is preliminary data.</text>
</comment>
<dbReference type="OrthoDB" id="2563277at2759"/>
<keyword evidence="2" id="KW-1185">Reference proteome</keyword>
<gene>
    <name evidence="1" type="ORF">CVT26_008114</name>
</gene>
<sequence>MISVHVRGGHVRRRSIGSIIEASSCVREPRGVEKPSIASSHIFGGSVERQSLEKSVLIAEEDHLSGCIHSCLLEARPNYPPRSSACTSRSRSDTLYISRSSVYETIEEENLGSNQTSPARSVLPKKSRPITRQAIFIVDSDSASIN</sequence>
<reference evidence="1 2" key="1">
    <citation type="journal article" date="2018" name="Evol. Lett.">
        <title>Horizontal gene cluster transfer increased hallucinogenic mushroom diversity.</title>
        <authorList>
            <person name="Reynolds H.T."/>
            <person name="Vijayakumar V."/>
            <person name="Gluck-Thaler E."/>
            <person name="Korotkin H.B."/>
            <person name="Matheny P.B."/>
            <person name="Slot J.C."/>
        </authorList>
    </citation>
    <scope>NUCLEOTIDE SEQUENCE [LARGE SCALE GENOMIC DNA]</scope>
    <source>
        <strain evidence="1 2">SRW20</strain>
    </source>
</reference>
<dbReference type="STRING" id="231916.A0A409YJR6"/>
<protein>
    <submittedName>
        <fullName evidence="1">Uncharacterized protein</fullName>
    </submittedName>
</protein>
<accession>A0A409YJR6</accession>
<dbReference type="Proteomes" id="UP000284706">
    <property type="component" value="Unassembled WGS sequence"/>
</dbReference>
<dbReference type="AlphaFoldDB" id="A0A409YJR6"/>